<organism evidence="1 2">
    <name type="scientific">Dermatophagoides pteronyssinus</name>
    <name type="common">European house dust mite</name>
    <dbReference type="NCBI Taxonomy" id="6956"/>
    <lineage>
        <taxon>Eukaryota</taxon>
        <taxon>Metazoa</taxon>
        <taxon>Ecdysozoa</taxon>
        <taxon>Arthropoda</taxon>
        <taxon>Chelicerata</taxon>
        <taxon>Arachnida</taxon>
        <taxon>Acari</taxon>
        <taxon>Acariformes</taxon>
        <taxon>Sarcoptiformes</taxon>
        <taxon>Astigmata</taxon>
        <taxon>Psoroptidia</taxon>
        <taxon>Analgoidea</taxon>
        <taxon>Pyroglyphidae</taxon>
        <taxon>Dermatophagoidinae</taxon>
        <taxon>Dermatophagoides</taxon>
    </lineage>
</organism>
<comment type="caution">
    <text evidence="1">The sequence shown here is derived from an EMBL/GenBank/DDBJ whole genome shotgun (WGS) entry which is preliminary data.</text>
</comment>
<gene>
    <name evidence="1" type="ORF">DERP_006472</name>
</gene>
<accession>A0ABQ8IQA7</accession>
<evidence type="ECO:0000313" key="2">
    <source>
        <dbReference type="Proteomes" id="UP000887458"/>
    </source>
</evidence>
<name>A0ABQ8IQA7_DERPT</name>
<proteinExistence type="predicted"/>
<sequence length="135" mass="16087">MKRLPTAIASAHDPDYKKMLKDIDAFEKKTKHITDVGPKCFVCEKGVPVGRIRFFSNQRQFYRHMYYNHRNYFDYIRKSTRHGAKPDSSPMIIDEPSTSAIEMDEEPSTNEHLLEIDDEDRETYQISELHEYQYY</sequence>
<dbReference type="EMBL" id="NJHN03000129">
    <property type="protein sequence ID" value="KAH9412510.1"/>
    <property type="molecule type" value="Genomic_DNA"/>
</dbReference>
<keyword evidence="2" id="KW-1185">Reference proteome</keyword>
<reference evidence="1 2" key="2">
    <citation type="journal article" date="2022" name="Mol. Biol. Evol.">
        <title>Comparative Genomics Reveals Insights into the Divergent Evolution of Astigmatic Mites and Household Pest Adaptations.</title>
        <authorList>
            <person name="Xiong Q."/>
            <person name="Wan A.T."/>
            <person name="Liu X."/>
            <person name="Fung C.S."/>
            <person name="Xiao X."/>
            <person name="Malainual N."/>
            <person name="Hou J."/>
            <person name="Wang L."/>
            <person name="Wang M."/>
            <person name="Yang K.Y."/>
            <person name="Cui Y."/>
            <person name="Leung E.L."/>
            <person name="Nong W."/>
            <person name="Shin S.K."/>
            <person name="Au S.W."/>
            <person name="Jeong K.Y."/>
            <person name="Chew F.T."/>
            <person name="Hui J.H."/>
            <person name="Leung T.F."/>
            <person name="Tungtrongchitr A."/>
            <person name="Zhong N."/>
            <person name="Liu Z."/>
            <person name="Tsui S.K."/>
        </authorList>
    </citation>
    <scope>NUCLEOTIDE SEQUENCE [LARGE SCALE GENOMIC DNA]</scope>
    <source>
        <strain evidence="1">Derp</strain>
    </source>
</reference>
<reference evidence="1 2" key="1">
    <citation type="journal article" date="2018" name="J. Allergy Clin. Immunol.">
        <title>High-quality assembly of Dermatophagoides pteronyssinus genome and transcriptome reveals a wide range of novel allergens.</title>
        <authorList>
            <person name="Liu X.Y."/>
            <person name="Yang K.Y."/>
            <person name="Wang M.Q."/>
            <person name="Kwok J.S."/>
            <person name="Zeng X."/>
            <person name="Yang Z."/>
            <person name="Xiao X.J."/>
            <person name="Lau C.P."/>
            <person name="Li Y."/>
            <person name="Huang Z.M."/>
            <person name="Ba J.G."/>
            <person name="Yim A.K."/>
            <person name="Ouyang C.Y."/>
            <person name="Ngai S.M."/>
            <person name="Chan T.F."/>
            <person name="Leung E.L."/>
            <person name="Liu L."/>
            <person name="Liu Z.G."/>
            <person name="Tsui S.K."/>
        </authorList>
    </citation>
    <scope>NUCLEOTIDE SEQUENCE [LARGE SCALE GENOMIC DNA]</scope>
    <source>
        <strain evidence="1">Derp</strain>
    </source>
</reference>
<evidence type="ECO:0000313" key="1">
    <source>
        <dbReference type="EMBL" id="KAH9412510.1"/>
    </source>
</evidence>
<protein>
    <submittedName>
        <fullName evidence="1">Uncharacterized protein</fullName>
    </submittedName>
</protein>
<dbReference type="Proteomes" id="UP000887458">
    <property type="component" value="Unassembled WGS sequence"/>
</dbReference>